<keyword evidence="3" id="KW-0378">Hydrolase</keyword>
<dbReference type="GO" id="GO:0046872">
    <property type="term" value="F:metal ion binding"/>
    <property type="evidence" value="ECO:0007669"/>
    <property type="project" value="UniProtKB-KW"/>
</dbReference>
<name>A0A8E2RYI7_9BURK</name>
<dbReference type="PANTHER" id="PTHR15162">
    <property type="entry name" value="ASPARTOACYLASE"/>
    <property type="match status" value="1"/>
</dbReference>
<dbReference type="SUPFAM" id="SSF53187">
    <property type="entry name" value="Zn-dependent exopeptidases"/>
    <property type="match status" value="1"/>
</dbReference>
<dbReference type="PANTHER" id="PTHR15162:SF7">
    <property type="entry name" value="SUCCINYLGLUTAMATE DESUCCINYLASE"/>
    <property type="match status" value="1"/>
</dbReference>
<dbReference type="CDD" id="cd06910">
    <property type="entry name" value="M14_ASTE_ASPA-like"/>
    <property type="match status" value="1"/>
</dbReference>
<evidence type="ECO:0000256" key="4">
    <source>
        <dbReference type="ARBA" id="ARBA00022833"/>
    </source>
</evidence>
<protein>
    <submittedName>
        <fullName evidence="6">Succinylglutamate desuccinylase</fullName>
    </submittedName>
</protein>
<evidence type="ECO:0000256" key="1">
    <source>
        <dbReference type="ARBA" id="ARBA00001947"/>
    </source>
</evidence>
<keyword evidence="2" id="KW-0479">Metal-binding</keyword>
<dbReference type="GO" id="GO:0005829">
    <property type="term" value="C:cytosol"/>
    <property type="evidence" value="ECO:0007669"/>
    <property type="project" value="TreeGrafter"/>
</dbReference>
<dbReference type="RefSeq" id="WP_070553996.1">
    <property type="nucleotide sequence ID" value="NZ_CADFDF010000005.1"/>
</dbReference>
<dbReference type="InterPro" id="IPR055438">
    <property type="entry name" value="AstE_AspA_cat"/>
</dbReference>
<dbReference type="EMBL" id="PVFZ01000017">
    <property type="protein sequence ID" value="PRF26147.1"/>
    <property type="molecule type" value="Genomic_DNA"/>
</dbReference>
<evidence type="ECO:0000313" key="7">
    <source>
        <dbReference type="Proteomes" id="UP000237686"/>
    </source>
</evidence>
<accession>A0A8E2RYI7</accession>
<dbReference type="Gene3D" id="3.40.630.10">
    <property type="entry name" value="Zn peptidases"/>
    <property type="match status" value="1"/>
</dbReference>
<organism evidence="6 7">
    <name type="scientific">Burkholderia multivorans</name>
    <dbReference type="NCBI Taxonomy" id="87883"/>
    <lineage>
        <taxon>Bacteria</taxon>
        <taxon>Pseudomonadati</taxon>
        <taxon>Pseudomonadota</taxon>
        <taxon>Betaproteobacteria</taxon>
        <taxon>Burkholderiales</taxon>
        <taxon>Burkholderiaceae</taxon>
        <taxon>Burkholderia</taxon>
        <taxon>Burkholderia cepacia complex</taxon>
    </lineage>
</organism>
<comment type="cofactor">
    <cofactor evidence="1">
        <name>Zn(2+)</name>
        <dbReference type="ChEBI" id="CHEBI:29105"/>
    </cofactor>
</comment>
<gene>
    <name evidence="6" type="ORF">C6P98_07370</name>
</gene>
<evidence type="ECO:0000256" key="3">
    <source>
        <dbReference type="ARBA" id="ARBA00022801"/>
    </source>
</evidence>
<sequence length="328" mass="35511">MNAAALAAYPIEVSFPNLAPHRASNTDVDYVHRFAAAEPGPNVMVNALTHGNEVCGAIVVDALLALGVRPRRGTLTLSFANVAAYARFDPAQPDAARFVDQDFNRVWTPAVLDDRSRRSVELDRARELRPFVDAADWLLDLHSMHERSAPLIVAGPLDKGVALARRVGAPATVIRDAGHPEGTRMRDYGAFGDPASDKCAMLVECGQHWEARAVAVARDTTARFLVASGVVEREDLPADWFLPLPDAMRVVEVTEPVVATSTAFRFAGDYTGLEHFPDAGTVIGWSNGEPVVTPYPDCVLVMPSLRQLRPGVTVVRLGRLVDDTGTRA</sequence>
<feature type="domain" description="Succinylglutamate desuccinylase/Aspartoacylase catalytic" evidence="5">
    <location>
        <begin position="39"/>
        <end position="207"/>
    </location>
</feature>
<evidence type="ECO:0000259" key="5">
    <source>
        <dbReference type="Pfam" id="PF24827"/>
    </source>
</evidence>
<dbReference type="Proteomes" id="UP000237686">
    <property type="component" value="Unassembled WGS sequence"/>
</dbReference>
<proteinExistence type="predicted"/>
<dbReference type="AlphaFoldDB" id="A0A8E2RYI7"/>
<dbReference type="InterPro" id="IPR050178">
    <property type="entry name" value="AspA/AstE_fam"/>
</dbReference>
<evidence type="ECO:0000256" key="2">
    <source>
        <dbReference type="ARBA" id="ARBA00022723"/>
    </source>
</evidence>
<dbReference type="Pfam" id="PF24827">
    <property type="entry name" value="AstE_AspA_cat"/>
    <property type="match status" value="1"/>
</dbReference>
<dbReference type="GO" id="GO:0016788">
    <property type="term" value="F:hydrolase activity, acting on ester bonds"/>
    <property type="evidence" value="ECO:0007669"/>
    <property type="project" value="InterPro"/>
</dbReference>
<keyword evidence="4" id="KW-0862">Zinc</keyword>
<evidence type="ECO:0000313" key="6">
    <source>
        <dbReference type="EMBL" id="PRF26147.1"/>
    </source>
</evidence>
<reference evidence="6 7" key="1">
    <citation type="submission" date="2018-03" db="EMBL/GenBank/DDBJ databases">
        <authorList>
            <person name="Nguyen K."/>
            <person name="Fouts D."/>
            <person name="Sutton G."/>
        </authorList>
    </citation>
    <scope>NUCLEOTIDE SEQUENCE [LARGE SCALE GENOMIC DNA]</scope>
    <source>
        <strain evidence="6 7">AU17135</strain>
    </source>
</reference>
<comment type="caution">
    <text evidence="6">The sequence shown here is derived from an EMBL/GenBank/DDBJ whole genome shotgun (WGS) entry which is preliminary data.</text>
</comment>